<dbReference type="Gene3D" id="2.30.110.10">
    <property type="entry name" value="Electron Transport, Fmn-binding Protein, Chain A"/>
    <property type="match status" value="1"/>
</dbReference>
<dbReference type="Proteomes" id="UP001598673">
    <property type="component" value="Unassembled WGS sequence"/>
</dbReference>
<evidence type="ECO:0000256" key="1">
    <source>
        <dbReference type="ARBA" id="ARBA00008710"/>
    </source>
</evidence>
<proteinExistence type="inferred from homology"/>
<evidence type="ECO:0000256" key="3">
    <source>
        <dbReference type="SAM" id="MobiDB-lite"/>
    </source>
</evidence>
<feature type="region of interest" description="Disordered" evidence="3">
    <location>
        <begin position="1"/>
        <end position="67"/>
    </location>
</feature>
<evidence type="ECO:0000313" key="4">
    <source>
        <dbReference type="EMBL" id="MFD6793997.1"/>
    </source>
</evidence>
<dbReference type="InterPro" id="IPR004378">
    <property type="entry name" value="F420H2_quin_Rdtase"/>
</dbReference>
<sequence>MPDRRAPDDEAPGGEVRGDEARDDEARGGEASDAQASDDRTPGNAPGRGTARGAVGGQGETGDDGEIFVVTGSNWGRAHDPAWALNLRACPDARVLVRGKDIAVRARELTGLDRDAMWRRVLAFWPGYGMERDQAGRDFPIFVLTPVADRSR</sequence>
<name>A0ABW6G465_9PSEU</name>
<comment type="catalytic activity">
    <reaction evidence="2">
        <text>oxidized coenzyme F420-(gamma-L-Glu)(n) + a quinol + H(+) = reduced coenzyme F420-(gamma-L-Glu)(n) + a quinone</text>
        <dbReference type="Rhea" id="RHEA:39663"/>
        <dbReference type="Rhea" id="RHEA-COMP:12939"/>
        <dbReference type="Rhea" id="RHEA-COMP:14378"/>
        <dbReference type="ChEBI" id="CHEBI:15378"/>
        <dbReference type="ChEBI" id="CHEBI:24646"/>
        <dbReference type="ChEBI" id="CHEBI:132124"/>
        <dbReference type="ChEBI" id="CHEBI:133980"/>
        <dbReference type="ChEBI" id="CHEBI:139511"/>
    </reaction>
</comment>
<dbReference type="RefSeq" id="WP_258936251.1">
    <property type="nucleotide sequence ID" value="NZ_JANBBF010000008.1"/>
</dbReference>
<comment type="caution">
    <text evidence="4">The sequence shown here is derived from an EMBL/GenBank/DDBJ whole genome shotgun (WGS) entry which is preliminary data.</text>
</comment>
<dbReference type="PANTHER" id="PTHR39428">
    <property type="entry name" value="F420H(2)-DEPENDENT QUINONE REDUCTASE RV1261C"/>
    <property type="match status" value="1"/>
</dbReference>
<evidence type="ECO:0000256" key="2">
    <source>
        <dbReference type="ARBA" id="ARBA00049106"/>
    </source>
</evidence>
<accession>A0ABW6G465</accession>
<reference evidence="4 5" key="1">
    <citation type="submission" date="2024-09" db="EMBL/GenBank/DDBJ databases">
        <title>The Natural Products Discovery Center: Release of the First 8490 Sequenced Strains for Exploring Actinobacteria Biosynthetic Diversity.</title>
        <authorList>
            <person name="Kalkreuter E."/>
            <person name="Kautsar S.A."/>
            <person name="Yang D."/>
            <person name="Bader C.D."/>
            <person name="Teijaro C.N."/>
            <person name="Fluegel L."/>
            <person name="Davis C.M."/>
            <person name="Simpson J.R."/>
            <person name="Lauterbach L."/>
            <person name="Steele A.D."/>
            <person name="Gui C."/>
            <person name="Meng S."/>
            <person name="Li G."/>
            <person name="Viehrig K."/>
            <person name="Ye F."/>
            <person name="Su P."/>
            <person name="Kiefer A.F."/>
            <person name="Nichols A."/>
            <person name="Cepeda A.J."/>
            <person name="Yan W."/>
            <person name="Fan B."/>
            <person name="Jiang Y."/>
            <person name="Adhikari A."/>
            <person name="Zheng C.-J."/>
            <person name="Schuster L."/>
            <person name="Cowan T.M."/>
            <person name="Smanski M.J."/>
            <person name="Chevrette M.G."/>
            <person name="De Carvalho L.P.S."/>
            <person name="Shen B."/>
        </authorList>
    </citation>
    <scope>NUCLEOTIDE SEQUENCE [LARGE SCALE GENOMIC DNA]</scope>
    <source>
        <strain evidence="4 5">NPDC060353</strain>
    </source>
</reference>
<dbReference type="Pfam" id="PF04075">
    <property type="entry name" value="F420H2_quin_red"/>
    <property type="match status" value="1"/>
</dbReference>
<comment type="similarity">
    <text evidence="1">Belongs to the F420H(2)-dependent quinone reductase family.</text>
</comment>
<feature type="compositionally biased region" description="Basic and acidic residues" evidence="3">
    <location>
        <begin position="16"/>
        <end position="30"/>
    </location>
</feature>
<keyword evidence="5" id="KW-1185">Reference proteome</keyword>
<protein>
    <submittedName>
        <fullName evidence="4">Nitroreductase/quinone reductase family protein</fullName>
    </submittedName>
</protein>
<dbReference type="InterPro" id="IPR012349">
    <property type="entry name" value="Split_barrel_FMN-bd"/>
</dbReference>
<dbReference type="EMBL" id="JBHXCV010000006">
    <property type="protein sequence ID" value="MFD6793997.1"/>
    <property type="molecule type" value="Genomic_DNA"/>
</dbReference>
<dbReference type="PANTHER" id="PTHR39428:SF1">
    <property type="entry name" value="F420H(2)-DEPENDENT QUINONE REDUCTASE RV1261C"/>
    <property type="match status" value="1"/>
</dbReference>
<evidence type="ECO:0000313" key="5">
    <source>
        <dbReference type="Proteomes" id="UP001598673"/>
    </source>
</evidence>
<gene>
    <name evidence="4" type="ORF">ACFWGY_11720</name>
</gene>
<organism evidence="4 5">
    <name type="scientific">Prauserella salsuginis</name>
    <dbReference type="NCBI Taxonomy" id="387889"/>
    <lineage>
        <taxon>Bacteria</taxon>
        <taxon>Bacillati</taxon>
        <taxon>Actinomycetota</taxon>
        <taxon>Actinomycetes</taxon>
        <taxon>Pseudonocardiales</taxon>
        <taxon>Pseudonocardiaceae</taxon>
        <taxon>Prauserella</taxon>
        <taxon>Prauserella salsuginis group</taxon>
    </lineage>
</organism>
<dbReference type="NCBIfam" id="TIGR00026">
    <property type="entry name" value="hi_GC_TIGR00026"/>
    <property type="match status" value="1"/>
</dbReference>